<dbReference type="Proteomes" id="UP000539642">
    <property type="component" value="Unassembled WGS sequence"/>
</dbReference>
<comment type="caution">
    <text evidence="1">The sequence shown here is derived from an EMBL/GenBank/DDBJ whole genome shotgun (WGS) entry which is preliminary data.</text>
</comment>
<dbReference type="RefSeq" id="WP_183347796.1">
    <property type="nucleotide sequence ID" value="NZ_JACHEO010000001.1"/>
</dbReference>
<accession>A0A840UYX5</accession>
<dbReference type="AlphaFoldDB" id="A0A840UYX5"/>
<evidence type="ECO:0000313" key="2">
    <source>
        <dbReference type="Proteomes" id="UP000539642"/>
    </source>
</evidence>
<organism evidence="1 2">
    <name type="scientific">Desulfoprunum benzoelyticum</name>
    <dbReference type="NCBI Taxonomy" id="1506996"/>
    <lineage>
        <taxon>Bacteria</taxon>
        <taxon>Pseudomonadati</taxon>
        <taxon>Thermodesulfobacteriota</taxon>
        <taxon>Desulfobulbia</taxon>
        <taxon>Desulfobulbales</taxon>
        <taxon>Desulfobulbaceae</taxon>
        <taxon>Desulfoprunum</taxon>
    </lineage>
</organism>
<proteinExistence type="predicted"/>
<gene>
    <name evidence="1" type="ORF">HNQ81_000417</name>
</gene>
<dbReference type="EMBL" id="JACHEO010000001">
    <property type="protein sequence ID" value="MBB5346710.1"/>
    <property type="molecule type" value="Genomic_DNA"/>
</dbReference>
<protein>
    <submittedName>
        <fullName evidence="1">Uncharacterized protein</fullName>
    </submittedName>
</protein>
<name>A0A840UYX5_9BACT</name>
<keyword evidence="2" id="KW-1185">Reference proteome</keyword>
<reference evidence="1 2" key="1">
    <citation type="submission" date="2020-08" db="EMBL/GenBank/DDBJ databases">
        <title>Genomic Encyclopedia of Type Strains, Phase IV (KMG-IV): sequencing the most valuable type-strain genomes for metagenomic binning, comparative biology and taxonomic classification.</title>
        <authorList>
            <person name="Goeker M."/>
        </authorList>
    </citation>
    <scope>NUCLEOTIDE SEQUENCE [LARGE SCALE GENOMIC DNA]</scope>
    <source>
        <strain evidence="1 2">DSM 28570</strain>
    </source>
</reference>
<evidence type="ECO:0000313" key="1">
    <source>
        <dbReference type="EMBL" id="MBB5346710.1"/>
    </source>
</evidence>
<sequence>MNEKEFLHNLETAQSLSLQGNKALFIKGYLRGLQRHYHGETFGYPGEHEQFQRLAADDDESRSALGLGYMAGLNGEKIKDLVGD</sequence>